<feature type="binding site" evidence="4">
    <location>
        <position position="260"/>
    </location>
    <ligand>
        <name>substrate</name>
    </ligand>
</feature>
<proteinExistence type="inferred from homology"/>
<feature type="binding site" evidence="4">
    <location>
        <position position="406"/>
    </location>
    <ligand>
        <name>substrate</name>
    </ligand>
</feature>
<dbReference type="Pfam" id="PF03065">
    <property type="entry name" value="Glyco_hydro_57"/>
    <property type="match status" value="1"/>
</dbReference>
<dbReference type="InterPro" id="IPR011330">
    <property type="entry name" value="Glyco_hydro/deAcase_b/a-brl"/>
</dbReference>
<dbReference type="SUPFAM" id="SSF88688">
    <property type="entry name" value="Families 57/38 glycoside transferase middle domain"/>
    <property type="match status" value="1"/>
</dbReference>
<dbReference type="Gene3D" id="1.20.1430.10">
    <property type="entry name" value="Families 57/38 glycoside transferase, middle domain"/>
    <property type="match status" value="1"/>
</dbReference>
<dbReference type="GO" id="GO:0005576">
    <property type="term" value="C:extracellular region"/>
    <property type="evidence" value="ECO:0007669"/>
    <property type="project" value="TreeGrafter"/>
</dbReference>
<accession>A0A1F7WZN4</accession>
<evidence type="ECO:0000256" key="2">
    <source>
        <dbReference type="ARBA" id="ARBA00023277"/>
    </source>
</evidence>
<dbReference type="InterPro" id="IPR027291">
    <property type="entry name" value="Glyco_hydro_38_N_sf"/>
</dbReference>
<dbReference type="GO" id="GO:0016787">
    <property type="term" value="F:hydrolase activity"/>
    <property type="evidence" value="ECO:0007669"/>
    <property type="project" value="UniProtKB-KW"/>
</dbReference>
<evidence type="ECO:0000313" key="9">
    <source>
        <dbReference type="Proteomes" id="UP000178735"/>
    </source>
</evidence>
<evidence type="ECO:0000313" key="8">
    <source>
        <dbReference type="EMBL" id="OGM08207.1"/>
    </source>
</evidence>
<feature type="binding site" evidence="4">
    <location>
        <position position="243"/>
    </location>
    <ligand>
        <name>substrate</name>
    </ligand>
</feature>
<dbReference type="GO" id="GO:0003844">
    <property type="term" value="F:1,4-alpha-glucan branching enzyme activity"/>
    <property type="evidence" value="ECO:0007669"/>
    <property type="project" value="InterPro"/>
</dbReference>
<feature type="domain" description="Glycoside hydrolase family 57 N-terminal" evidence="6">
    <location>
        <begin position="9"/>
        <end position="398"/>
    </location>
</feature>
<dbReference type="PANTHER" id="PTHR41695:SF1">
    <property type="entry name" value="1,4-ALPHA-GLUCAN BRANCHING ENZYME TK1436"/>
    <property type="match status" value="1"/>
</dbReference>
<dbReference type="InterPro" id="IPR028995">
    <property type="entry name" value="Glyco_hydro_57/38_cen_sf"/>
</dbReference>
<feature type="binding site" evidence="4">
    <location>
        <position position="468"/>
    </location>
    <ligand>
        <name>substrate</name>
    </ligand>
</feature>
<organism evidence="8 9">
    <name type="scientific">Candidatus Wallbacteria bacterium GWC2_49_35</name>
    <dbReference type="NCBI Taxonomy" id="1817813"/>
    <lineage>
        <taxon>Bacteria</taxon>
        <taxon>Candidatus Walliibacteriota</taxon>
    </lineage>
</organism>
<feature type="domain" description="1,4-alpha-glucan branching enzyme C-terminal" evidence="7">
    <location>
        <begin position="426"/>
        <end position="528"/>
    </location>
</feature>
<dbReference type="InterPro" id="IPR040042">
    <property type="entry name" value="Branching_enz_MT3115-like"/>
</dbReference>
<dbReference type="GO" id="GO:0030979">
    <property type="term" value="P:alpha-glucan biosynthetic process"/>
    <property type="evidence" value="ECO:0007669"/>
    <property type="project" value="InterPro"/>
</dbReference>
<gene>
    <name evidence="8" type="ORF">A2008_03495</name>
</gene>
<dbReference type="SUPFAM" id="SSF88713">
    <property type="entry name" value="Glycoside hydrolase/deacetylase"/>
    <property type="match status" value="1"/>
</dbReference>
<comment type="caution">
    <text evidence="8">The sequence shown here is derived from an EMBL/GenBank/DDBJ whole genome shotgun (WGS) entry which is preliminary data.</text>
</comment>
<evidence type="ECO:0000256" key="5">
    <source>
        <dbReference type="RuleBase" id="RU361196"/>
    </source>
</evidence>
<protein>
    <submittedName>
        <fullName evidence="8">Glycoside hydrolase</fullName>
    </submittedName>
</protein>
<keyword evidence="8" id="KW-0378">Hydrolase</keyword>
<dbReference type="Proteomes" id="UP000178735">
    <property type="component" value="Unassembled WGS sequence"/>
</dbReference>
<dbReference type="InterPro" id="IPR004300">
    <property type="entry name" value="Glyco_hydro_57_N"/>
</dbReference>
<feature type="active site" description="Nucleophile" evidence="3">
    <location>
        <position position="191"/>
    </location>
</feature>
<evidence type="ECO:0000259" key="6">
    <source>
        <dbReference type="Pfam" id="PF03065"/>
    </source>
</evidence>
<comment type="similarity">
    <text evidence="1 5">Belongs to the glycosyl hydrolase 57 family.</text>
</comment>
<evidence type="ECO:0000256" key="1">
    <source>
        <dbReference type="ARBA" id="ARBA00006821"/>
    </source>
</evidence>
<reference evidence="8 9" key="1">
    <citation type="journal article" date="2016" name="Nat. Commun.">
        <title>Thousands of microbial genomes shed light on interconnected biogeochemical processes in an aquifer system.</title>
        <authorList>
            <person name="Anantharaman K."/>
            <person name="Brown C.T."/>
            <person name="Hug L.A."/>
            <person name="Sharon I."/>
            <person name="Castelle C.J."/>
            <person name="Probst A.J."/>
            <person name="Thomas B.C."/>
            <person name="Singh A."/>
            <person name="Wilkins M.J."/>
            <person name="Karaoz U."/>
            <person name="Brodie E.L."/>
            <person name="Williams K.H."/>
            <person name="Hubbard S.S."/>
            <person name="Banfield J.F."/>
        </authorList>
    </citation>
    <scope>NUCLEOTIDE SEQUENCE [LARGE SCALE GENOMIC DNA]</scope>
</reference>
<dbReference type="STRING" id="1817813.A2008_03495"/>
<dbReference type="AlphaFoldDB" id="A0A1F7WZN4"/>
<evidence type="ECO:0000259" key="7">
    <source>
        <dbReference type="Pfam" id="PF09210"/>
    </source>
</evidence>
<dbReference type="Pfam" id="PF09210">
    <property type="entry name" value="BE_C"/>
    <property type="match status" value="1"/>
</dbReference>
<dbReference type="Gene3D" id="3.20.110.10">
    <property type="entry name" value="Glycoside hydrolase 38, N terminal domain"/>
    <property type="match status" value="1"/>
</dbReference>
<dbReference type="InterPro" id="IPR015293">
    <property type="entry name" value="BE_C"/>
</dbReference>
<keyword evidence="2 5" id="KW-0119">Carbohydrate metabolism</keyword>
<evidence type="ECO:0000256" key="4">
    <source>
        <dbReference type="PIRSR" id="PIRSR640042-2"/>
    </source>
</evidence>
<dbReference type="EMBL" id="MGFH01000022">
    <property type="protein sequence ID" value="OGM08207.1"/>
    <property type="molecule type" value="Genomic_DNA"/>
</dbReference>
<dbReference type="PANTHER" id="PTHR41695">
    <property type="entry name" value="1,4-ALPHA-GLUCAN BRANCHING ENZYME RV3031-RELATED"/>
    <property type="match status" value="1"/>
</dbReference>
<sequence>MQEKGYISMVLHAHLPYVRHPEYKYFLEENWLFEAINETYIPLLSVFETLRRDGVNFKITMSLTPTLLAMLSDPLLQERYVKHIDALIELADKEVTRTQLMSDFNKVARMYLDRFNLNRNIFVSQYNNNLINGFKKFQDLGNLEIITCCATHGFLPLMSVNSKAVEAQIKIAVDSYERHLGRKPRGIWLAECGYFPGHDEILKKYGIQFFFTDTHGVLHASPRPKYGVFAPVFCNSGVAAFGRDVESSRSVWSMNEGYPGDYNYREFYRDVGFDLDLDYIRPYIHPDGIRINTGIKYYKITGKTNQKEIYNPEKADYMAKEHAANFHFNRVKQVEHLGRYMDRKPLVVSPYDAELFGHWWYEGPKFIEYFLRMASDQKSNITPVTPVEYLEMYPKNQVVTPSFSSWGHKGYSEVWLAPQNDWIYKHLIEIAERMVELASCYQNQSSDLLVNRALAQAARELLLAQSSDWAFIMYNNTTVEYAVKRTKDHINRFNSLYDQIKRKRIVPEFLQALEYHDNIFPDIDYRVYAM</sequence>
<feature type="active site" description="Proton donor" evidence="3">
    <location>
        <position position="352"/>
    </location>
</feature>
<evidence type="ECO:0000256" key="3">
    <source>
        <dbReference type="PIRSR" id="PIRSR640042-1"/>
    </source>
</evidence>
<dbReference type="InterPro" id="IPR037090">
    <property type="entry name" value="57_glycoside_trans_central"/>
</dbReference>
<name>A0A1F7WZN4_9BACT</name>
<dbReference type="CDD" id="cd10792">
    <property type="entry name" value="GH57N_AmyC_like"/>
    <property type="match status" value="1"/>
</dbReference>